<organism evidence="1">
    <name type="scientific">Dulem virus 175</name>
    <dbReference type="NCBI Taxonomy" id="3145652"/>
    <lineage>
        <taxon>Viruses</taxon>
        <taxon>Monodnaviria</taxon>
        <taxon>Sangervirae</taxon>
        <taxon>Phixviricota</taxon>
        <taxon>Malgrandaviricetes</taxon>
        <taxon>Petitvirales</taxon>
        <taxon>Microviridae</taxon>
        <taxon>Microvirus</taxon>
    </lineage>
</organism>
<reference evidence="1" key="1">
    <citation type="submission" date="2024-03" db="EMBL/GenBank/DDBJ databases">
        <title>Diverse circular DNA viruses in blood, oral, and fecal samples of captive lemurs.</title>
        <authorList>
            <person name="Paietta E.N."/>
            <person name="Kraberger S."/>
            <person name="Lund M.C."/>
            <person name="Custer J.M."/>
            <person name="Vargas K.M."/>
            <person name="Ehmke E.E."/>
            <person name="Yoder A.D."/>
            <person name="Varsani A."/>
        </authorList>
    </citation>
    <scope>NUCLEOTIDE SEQUENCE</scope>
    <source>
        <strain evidence="1">Duke_18_60</strain>
    </source>
</reference>
<protein>
    <submittedName>
        <fullName evidence="1">Uncharacterized protein</fullName>
    </submittedName>
</protein>
<proteinExistence type="predicted"/>
<accession>A0AAU8AX49</accession>
<sequence length="75" mass="8925">MSRSGESPEIKSFRKFMRRLGFWGVSIKKVEQLPGSFAVCAFDRMNEKVPFSRVYTLEEMRCIIHASDIFWRYLK</sequence>
<dbReference type="EMBL" id="PP511352">
    <property type="protein sequence ID" value="XCD03396.1"/>
    <property type="molecule type" value="Genomic_DNA"/>
</dbReference>
<name>A0AAU8AX49_9VIRU</name>
<evidence type="ECO:0000313" key="1">
    <source>
        <dbReference type="EMBL" id="XCD03396.1"/>
    </source>
</evidence>